<proteinExistence type="predicted"/>
<keyword evidence="3" id="KW-0315">Glutamine amidotransferase</keyword>
<dbReference type="CDD" id="cd01991">
    <property type="entry name" value="Asn_synthase_B_C"/>
    <property type="match status" value="1"/>
</dbReference>
<dbReference type="SUPFAM" id="SSF56235">
    <property type="entry name" value="N-terminal nucleophile aminohydrolases (Ntn hydrolases)"/>
    <property type="match status" value="1"/>
</dbReference>
<dbReference type="PANTHER" id="PTHR45937">
    <property type="entry name" value="ASPARAGINE SYNTHETASE DOMAIN-CONTAINING PROTEIN 1"/>
    <property type="match status" value="1"/>
</dbReference>
<dbReference type="AlphaFoldDB" id="A0ABD2P4J0"/>
<evidence type="ECO:0000256" key="1">
    <source>
        <dbReference type="ARBA" id="ARBA00022605"/>
    </source>
</evidence>
<keyword evidence="2" id="KW-0061">Asparagine biosynthesis</keyword>
<evidence type="ECO:0000259" key="4">
    <source>
        <dbReference type="PROSITE" id="PS51278"/>
    </source>
</evidence>
<keyword evidence="1" id="KW-0028">Amino-acid biosynthesis</keyword>
<name>A0ABD2P4J0_9CUCU</name>
<evidence type="ECO:0000313" key="6">
    <source>
        <dbReference type="Proteomes" id="UP001516400"/>
    </source>
</evidence>
<keyword evidence="6" id="KW-1185">Reference proteome</keyword>
<comment type="caution">
    <text evidence="5">The sequence shown here is derived from an EMBL/GenBank/DDBJ whole genome shotgun (WGS) entry which is preliminary data.</text>
</comment>
<feature type="domain" description="Glutamine amidotransferase type-2" evidence="4">
    <location>
        <begin position="2"/>
        <end position="183"/>
    </location>
</feature>
<accession>A0ABD2P4J0</accession>
<reference evidence="5 6" key="1">
    <citation type="journal article" date="2021" name="BMC Biol.">
        <title>Horizontally acquired antibacterial genes associated with adaptive radiation of ladybird beetles.</title>
        <authorList>
            <person name="Li H.S."/>
            <person name="Tang X.F."/>
            <person name="Huang Y.H."/>
            <person name="Xu Z.Y."/>
            <person name="Chen M.L."/>
            <person name="Du X.Y."/>
            <person name="Qiu B.Y."/>
            <person name="Chen P.T."/>
            <person name="Zhang W."/>
            <person name="Slipinski A."/>
            <person name="Escalona H.E."/>
            <person name="Waterhouse R.M."/>
            <person name="Zwick A."/>
            <person name="Pang H."/>
        </authorList>
    </citation>
    <scope>NUCLEOTIDE SEQUENCE [LARGE SCALE GENOMIC DNA]</scope>
    <source>
        <strain evidence="5">SYSU2018</strain>
    </source>
</reference>
<dbReference type="PANTHER" id="PTHR45937:SF1">
    <property type="entry name" value="ASPARAGINE SYNTHETASE DOMAIN-CONTAINING PROTEIN 1"/>
    <property type="match status" value="1"/>
</dbReference>
<dbReference type="InterPro" id="IPR029055">
    <property type="entry name" value="Ntn_hydrolases_N"/>
</dbReference>
<dbReference type="InterPro" id="IPR017932">
    <property type="entry name" value="GATase_2_dom"/>
</dbReference>
<evidence type="ECO:0000256" key="2">
    <source>
        <dbReference type="ARBA" id="ARBA00022888"/>
    </source>
</evidence>
<sequence>MCGIFCSFIQSAVSSTETLSKIFQDLNFSISRRGPNFSKVEICSTDKHLFMFAASVLWLQGSTQLSKQPINNADYSLVYNGDIFDDESKSIRGLHGDTKLFLDMFKSEDILQSLYQTNGPFAFVCLDKKNSLVYFGRDKYGRRSLLMGICGRKEIIFTSVAQKDTKYKFFEIPAMGIYIINLKTRKLVLRPWFLETHTFSTGIKKFWTGNFSIDDPICSNAMFKDFIFPTRNDLYFVVNLSNYAEESFFDAIFSSPKMMDNIMKLEGHLSRAVERRVSIQPNFCKDCLREEMPCDHPVVGILFSGGVDCAILALLADRFIEPHRPIDLINVAFSKKSSSANQYSTPDRLTGRKTLKELEMLCPQREWNFVEINVPIEELDAERTRRIADVIYPLNTILDDSLGCALWFASRGVAENYTSPCRVLLAGMGADELFGGYSHHRVVFHKEGWSGLHTSLKKDWHTLPYRNLGRDDRVVGDHGRQLRTPYLDEDVVQFLLSLDSWEKTFPSDEISQGIGPKYLLRAVAHHLGLVKTAQRKKKALQFGSKIANSKEKAHEVSPRL</sequence>
<dbReference type="EMBL" id="JABFTP020000185">
    <property type="protein sequence ID" value="KAL3285798.1"/>
    <property type="molecule type" value="Genomic_DNA"/>
</dbReference>
<dbReference type="InterPro" id="IPR001962">
    <property type="entry name" value="Asn_synthase"/>
</dbReference>
<dbReference type="Gene3D" id="3.40.50.620">
    <property type="entry name" value="HUPs"/>
    <property type="match status" value="1"/>
</dbReference>
<dbReference type="Pfam" id="PF13537">
    <property type="entry name" value="GATase_7"/>
    <property type="match status" value="1"/>
</dbReference>
<dbReference type="PROSITE" id="PS51278">
    <property type="entry name" value="GATASE_TYPE_2"/>
    <property type="match status" value="1"/>
</dbReference>
<dbReference type="SUPFAM" id="SSF52402">
    <property type="entry name" value="Adenine nucleotide alpha hydrolases-like"/>
    <property type="match status" value="1"/>
</dbReference>
<evidence type="ECO:0000313" key="5">
    <source>
        <dbReference type="EMBL" id="KAL3285798.1"/>
    </source>
</evidence>
<dbReference type="GO" id="GO:0006529">
    <property type="term" value="P:asparagine biosynthetic process"/>
    <property type="evidence" value="ECO:0007669"/>
    <property type="project" value="UniProtKB-KW"/>
</dbReference>
<gene>
    <name evidence="5" type="ORF">HHI36_000322</name>
</gene>
<dbReference type="Pfam" id="PF00733">
    <property type="entry name" value="Asn_synthase"/>
    <property type="match status" value="2"/>
</dbReference>
<dbReference type="InterPro" id="IPR014729">
    <property type="entry name" value="Rossmann-like_a/b/a_fold"/>
</dbReference>
<dbReference type="Proteomes" id="UP001516400">
    <property type="component" value="Unassembled WGS sequence"/>
</dbReference>
<dbReference type="InterPro" id="IPR051857">
    <property type="entry name" value="Asn_synthetase_domain"/>
</dbReference>
<protein>
    <recommendedName>
        <fullName evidence="4">Glutamine amidotransferase type-2 domain-containing protein</fullName>
    </recommendedName>
</protein>
<dbReference type="Gene3D" id="3.60.20.10">
    <property type="entry name" value="Glutamine Phosphoribosylpyrophosphate, subunit 1, domain 1"/>
    <property type="match status" value="1"/>
</dbReference>
<organism evidence="5 6">
    <name type="scientific">Cryptolaemus montrouzieri</name>
    <dbReference type="NCBI Taxonomy" id="559131"/>
    <lineage>
        <taxon>Eukaryota</taxon>
        <taxon>Metazoa</taxon>
        <taxon>Ecdysozoa</taxon>
        <taxon>Arthropoda</taxon>
        <taxon>Hexapoda</taxon>
        <taxon>Insecta</taxon>
        <taxon>Pterygota</taxon>
        <taxon>Neoptera</taxon>
        <taxon>Endopterygota</taxon>
        <taxon>Coleoptera</taxon>
        <taxon>Polyphaga</taxon>
        <taxon>Cucujiformia</taxon>
        <taxon>Coccinelloidea</taxon>
        <taxon>Coccinellidae</taxon>
        <taxon>Scymninae</taxon>
        <taxon>Scymnini</taxon>
        <taxon>Cryptolaemus</taxon>
    </lineage>
</organism>
<evidence type="ECO:0000256" key="3">
    <source>
        <dbReference type="ARBA" id="ARBA00022962"/>
    </source>
</evidence>